<evidence type="ECO:0000313" key="4">
    <source>
        <dbReference type="Proteomes" id="UP000184260"/>
    </source>
</evidence>
<dbReference type="OrthoDB" id="1522859at2"/>
<feature type="transmembrane region" description="Helical" evidence="1">
    <location>
        <begin position="265"/>
        <end position="283"/>
    </location>
</feature>
<dbReference type="EMBL" id="FRBU01000054">
    <property type="protein sequence ID" value="SHM65726.1"/>
    <property type="molecule type" value="Genomic_DNA"/>
</dbReference>
<dbReference type="Pfam" id="PF05569">
    <property type="entry name" value="Peptidase_M56"/>
    <property type="match status" value="1"/>
</dbReference>
<keyword evidence="1" id="KW-1133">Transmembrane helix</keyword>
<accession>A0A1M7KKC6</accession>
<dbReference type="STRING" id="69322.SAMN05443669_105411"/>
<feature type="domain" description="Peptidase M56" evidence="2">
    <location>
        <begin position="153"/>
        <end position="254"/>
    </location>
</feature>
<keyword evidence="1" id="KW-0812">Transmembrane</keyword>
<name>A0A1M7KKC6_9FLAO</name>
<gene>
    <name evidence="3" type="ORF">SAMN05443669_105411</name>
</gene>
<sequence length="660" mass="75099">MESVAIYLIKSCGLLLLFFVAYHFLLRKETFFTANRWFLLAGLITATVLPFVVFTTIIWIEPTPVNYDWSSLPIRTVTEENHTEEYIYLGLALTYSLITLGLLTKFGFDFYSLRKIFKGKTIERQADFKFIDTTENIAPFSYFNTIVYNSSLYSTAELENILEHEKVHCEQNHTVDVLIGRVFCAIFWFNPFIWLYKKAILQNLEFIADSVATRKLSDKKAYQLTLLKITTHENCVAITNHFYQSLIKKRIVMLNKNQSSKRNSWKYAIILPALVAFVLFFQIEVIAQQKESHVSFKSSIDKAVLEVNSNSTEEALNVESKLFKQEFDLDVNFSNIKVNSEGHIIAINVVLQNNKGAKKVYLIEEESPIKPFAIFVEKEKSGSVNFGFQANAKENAHLSQHFNHINKSQNASDTVQPRHAVISDVQQDKSWSLNSMSKDGREYLIVLNGRKQVKGIPLKISFDEDFDTQNILDPEEAMLKYGEFGKDGVWEITTKKIKNPKKAQRKKNSKKPLLVVNGQVAGNQTTADDIDPNTIEAVNVLKEEEATAKYGKAAKNGAIEITEKENKGWGISFGISKPEENISRIQNNKNVDYKKAVIVINGKISDYETLDKLKPEEIVSVGVQKPSNGPESTKQIALKKYGEKALNGVVEIETKEFRKK</sequence>
<dbReference type="Proteomes" id="UP000184260">
    <property type="component" value="Unassembled WGS sequence"/>
</dbReference>
<proteinExistence type="predicted"/>
<dbReference type="Gene3D" id="2.170.130.10">
    <property type="entry name" value="TonB-dependent receptor, plug domain"/>
    <property type="match status" value="1"/>
</dbReference>
<evidence type="ECO:0000256" key="1">
    <source>
        <dbReference type="SAM" id="Phobius"/>
    </source>
</evidence>
<dbReference type="InterPro" id="IPR052173">
    <property type="entry name" value="Beta-lactam_resp_regulator"/>
</dbReference>
<protein>
    <submittedName>
        <fullName evidence="3">TonB-dependent Receptor Plug Domain</fullName>
    </submittedName>
</protein>
<evidence type="ECO:0000259" key="2">
    <source>
        <dbReference type="Pfam" id="PF05569"/>
    </source>
</evidence>
<feature type="transmembrane region" description="Helical" evidence="1">
    <location>
        <begin position="86"/>
        <end position="108"/>
    </location>
</feature>
<feature type="transmembrane region" description="Helical" evidence="1">
    <location>
        <begin position="37"/>
        <end position="60"/>
    </location>
</feature>
<keyword evidence="4" id="KW-1185">Reference proteome</keyword>
<reference evidence="4" key="1">
    <citation type="submission" date="2016-11" db="EMBL/GenBank/DDBJ databases">
        <authorList>
            <person name="Varghese N."/>
            <person name="Submissions S."/>
        </authorList>
    </citation>
    <scope>NUCLEOTIDE SEQUENCE [LARGE SCALE GENOMIC DNA]</scope>
    <source>
        <strain evidence="4">DSM 3661</strain>
    </source>
</reference>
<dbReference type="SUPFAM" id="SSF56935">
    <property type="entry name" value="Porins"/>
    <property type="match status" value="1"/>
</dbReference>
<evidence type="ECO:0000313" key="3">
    <source>
        <dbReference type="EMBL" id="SHM65726.1"/>
    </source>
</evidence>
<dbReference type="PANTHER" id="PTHR34978:SF3">
    <property type="entry name" value="SLR0241 PROTEIN"/>
    <property type="match status" value="1"/>
</dbReference>
<organism evidence="3 4">
    <name type="scientific">Flavobacterium xanthum</name>
    <dbReference type="NCBI Taxonomy" id="69322"/>
    <lineage>
        <taxon>Bacteria</taxon>
        <taxon>Pseudomonadati</taxon>
        <taxon>Bacteroidota</taxon>
        <taxon>Flavobacteriia</taxon>
        <taxon>Flavobacteriales</taxon>
        <taxon>Flavobacteriaceae</taxon>
        <taxon>Flavobacterium</taxon>
    </lineage>
</organism>
<dbReference type="InterPro" id="IPR037066">
    <property type="entry name" value="Plug_dom_sf"/>
</dbReference>
<feature type="transmembrane region" description="Helical" evidence="1">
    <location>
        <begin position="6"/>
        <end position="25"/>
    </location>
</feature>
<dbReference type="AlphaFoldDB" id="A0A1M7KKC6"/>
<dbReference type="CDD" id="cd07341">
    <property type="entry name" value="M56_BlaR1_MecR1_like"/>
    <property type="match status" value="1"/>
</dbReference>
<keyword evidence="1" id="KW-0472">Membrane</keyword>
<keyword evidence="3" id="KW-0675">Receptor</keyword>
<dbReference type="InterPro" id="IPR008756">
    <property type="entry name" value="Peptidase_M56"/>
</dbReference>
<dbReference type="RefSeq" id="WP_073355439.1">
    <property type="nucleotide sequence ID" value="NZ_FRBU01000054.1"/>
</dbReference>
<dbReference type="PANTHER" id="PTHR34978">
    <property type="entry name" value="POSSIBLE SENSOR-TRANSDUCER PROTEIN BLAR"/>
    <property type="match status" value="1"/>
</dbReference>